<accession>A0A1F7IFH2</accession>
<feature type="domain" description="O-antigen ligase-related" evidence="7">
    <location>
        <begin position="266"/>
        <end position="394"/>
    </location>
</feature>
<evidence type="ECO:0000259" key="7">
    <source>
        <dbReference type="Pfam" id="PF04932"/>
    </source>
</evidence>
<gene>
    <name evidence="8" type="ORF">A2954_02005</name>
</gene>
<comment type="subcellular location">
    <subcellularLocation>
        <location evidence="1">Membrane</location>
        <topology evidence="1">Multi-pass membrane protein</topology>
    </subcellularLocation>
</comment>
<feature type="region of interest" description="Disordered" evidence="5">
    <location>
        <begin position="1"/>
        <end position="23"/>
    </location>
</feature>
<dbReference type="EMBL" id="MGAG01000004">
    <property type="protein sequence ID" value="OGK42101.1"/>
    <property type="molecule type" value="Genomic_DNA"/>
</dbReference>
<feature type="transmembrane region" description="Helical" evidence="6">
    <location>
        <begin position="170"/>
        <end position="192"/>
    </location>
</feature>
<feature type="transmembrane region" description="Helical" evidence="6">
    <location>
        <begin position="336"/>
        <end position="359"/>
    </location>
</feature>
<reference evidence="8 9" key="1">
    <citation type="journal article" date="2016" name="Nat. Commun.">
        <title>Thousands of microbial genomes shed light on interconnected biogeochemical processes in an aquifer system.</title>
        <authorList>
            <person name="Anantharaman K."/>
            <person name="Brown C.T."/>
            <person name="Hug L.A."/>
            <person name="Sharon I."/>
            <person name="Castelle C.J."/>
            <person name="Probst A.J."/>
            <person name="Thomas B.C."/>
            <person name="Singh A."/>
            <person name="Wilkins M.J."/>
            <person name="Karaoz U."/>
            <person name="Brodie E.L."/>
            <person name="Williams K.H."/>
            <person name="Hubbard S.S."/>
            <person name="Banfield J.F."/>
        </authorList>
    </citation>
    <scope>NUCLEOTIDE SEQUENCE [LARGE SCALE GENOMIC DNA]</scope>
</reference>
<evidence type="ECO:0000256" key="3">
    <source>
        <dbReference type="ARBA" id="ARBA00022989"/>
    </source>
</evidence>
<dbReference type="PANTHER" id="PTHR37422:SF13">
    <property type="entry name" value="LIPOPOLYSACCHARIDE BIOSYNTHESIS PROTEIN PA4999-RELATED"/>
    <property type="match status" value="1"/>
</dbReference>
<evidence type="ECO:0000313" key="9">
    <source>
        <dbReference type="Proteomes" id="UP000177698"/>
    </source>
</evidence>
<evidence type="ECO:0000256" key="6">
    <source>
        <dbReference type="SAM" id="Phobius"/>
    </source>
</evidence>
<feature type="transmembrane region" description="Helical" evidence="6">
    <location>
        <begin position="237"/>
        <end position="253"/>
    </location>
</feature>
<feature type="compositionally biased region" description="Basic residues" evidence="5">
    <location>
        <begin position="1"/>
        <end position="12"/>
    </location>
</feature>
<organism evidence="8 9">
    <name type="scientific">Candidatus Roizmanbacteria bacterium RIFCSPLOWO2_01_FULL_37_12</name>
    <dbReference type="NCBI Taxonomy" id="1802056"/>
    <lineage>
        <taxon>Bacteria</taxon>
        <taxon>Candidatus Roizmaniibacteriota</taxon>
    </lineage>
</organism>
<comment type="caution">
    <text evidence="8">The sequence shown here is derived from an EMBL/GenBank/DDBJ whole genome shotgun (WGS) entry which is preliminary data.</text>
</comment>
<feature type="transmembrane region" description="Helical" evidence="6">
    <location>
        <begin position="93"/>
        <end position="113"/>
    </location>
</feature>
<dbReference type="AlphaFoldDB" id="A0A1F7IFH2"/>
<feature type="transmembrane region" description="Helical" evidence="6">
    <location>
        <begin position="306"/>
        <end position="324"/>
    </location>
</feature>
<evidence type="ECO:0000256" key="2">
    <source>
        <dbReference type="ARBA" id="ARBA00022692"/>
    </source>
</evidence>
<dbReference type="STRING" id="1802056.A2954_02005"/>
<feature type="transmembrane region" description="Helical" evidence="6">
    <location>
        <begin position="52"/>
        <end position="73"/>
    </location>
</feature>
<dbReference type="Proteomes" id="UP000177698">
    <property type="component" value="Unassembled WGS sequence"/>
</dbReference>
<proteinExistence type="predicted"/>
<evidence type="ECO:0000256" key="1">
    <source>
        <dbReference type="ARBA" id="ARBA00004141"/>
    </source>
</evidence>
<keyword evidence="4 6" id="KW-0472">Membrane</keyword>
<sequence length="444" mass="51107">MKKQKQKKKQRKNNQAYSSAEKLGKGDEARLEVSNLKLDEKRTYFQTLLPNLLLNPLTVNKLLLFLFLLLLPTQYGKHFFFDFSYLSGIRVDYLAPTIYLTDLLAAVILIFNLKSVIKFFLNKKIVILLSLLLFNVLISQNIFISVYRYIKILELLGIVAVFRNKGLSLKYLLSGLLIGGVFELFLSMVQYINKHSLQGIFYFFGERILNLSLPGIAKASLNGIEILRPYGTFSHPNSLAGFYLLIYFLVLTYKKFSDSIAKNSLLFVCGLLIFISFSKIAITTFLLLNFIYLWKSPLKKTCVFCFFSRIFILGVVALVFLQATTDQFTLQKRIYLMQNALSIINQHLFFGVGMGNYLINQQQFPQRFADFLNQPVHNLYLLLISEVGITIFAAVFFLFFAEFNKTLKKFPYVFGVILLTGLFDHYWLTLQQNFLLIAVILGAL</sequence>
<feature type="transmembrane region" description="Helical" evidence="6">
    <location>
        <begin position="412"/>
        <end position="428"/>
    </location>
</feature>
<feature type="transmembrane region" description="Helical" evidence="6">
    <location>
        <begin position="125"/>
        <end position="150"/>
    </location>
</feature>
<evidence type="ECO:0000313" key="8">
    <source>
        <dbReference type="EMBL" id="OGK42101.1"/>
    </source>
</evidence>
<keyword evidence="3 6" id="KW-1133">Transmembrane helix</keyword>
<feature type="transmembrane region" description="Helical" evidence="6">
    <location>
        <begin position="265"/>
        <end position="294"/>
    </location>
</feature>
<dbReference type="GO" id="GO:0016020">
    <property type="term" value="C:membrane"/>
    <property type="evidence" value="ECO:0007669"/>
    <property type="project" value="UniProtKB-SubCell"/>
</dbReference>
<name>A0A1F7IFH2_9BACT</name>
<keyword evidence="2 6" id="KW-0812">Transmembrane</keyword>
<feature type="transmembrane region" description="Helical" evidence="6">
    <location>
        <begin position="379"/>
        <end position="400"/>
    </location>
</feature>
<dbReference type="InterPro" id="IPR007016">
    <property type="entry name" value="O-antigen_ligase-rel_domated"/>
</dbReference>
<dbReference type="PANTHER" id="PTHR37422">
    <property type="entry name" value="TEICHURONIC ACID BIOSYNTHESIS PROTEIN TUAE"/>
    <property type="match status" value="1"/>
</dbReference>
<protein>
    <recommendedName>
        <fullName evidence="7">O-antigen ligase-related domain-containing protein</fullName>
    </recommendedName>
</protein>
<dbReference type="Pfam" id="PF04932">
    <property type="entry name" value="Wzy_C"/>
    <property type="match status" value="1"/>
</dbReference>
<evidence type="ECO:0000256" key="4">
    <source>
        <dbReference type="ARBA" id="ARBA00023136"/>
    </source>
</evidence>
<dbReference type="InterPro" id="IPR051533">
    <property type="entry name" value="WaaL-like"/>
</dbReference>
<evidence type="ECO:0000256" key="5">
    <source>
        <dbReference type="SAM" id="MobiDB-lite"/>
    </source>
</evidence>